<evidence type="ECO:0000313" key="14">
    <source>
        <dbReference type="EMBL" id="MDO1532539.1"/>
    </source>
</evidence>
<evidence type="ECO:0000259" key="13">
    <source>
        <dbReference type="Pfam" id="PF21185"/>
    </source>
</evidence>
<dbReference type="Pfam" id="PF21185">
    <property type="entry name" value="RecD_N"/>
    <property type="match status" value="1"/>
</dbReference>
<evidence type="ECO:0000256" key="5">
    <source>
        <dbReference type="ARBA" id="ARBA00022806"/>
    </source>
</evidence>
<evidence type="ECO:0000313" key="15">
    <source>
        <dbReference type="Proteomes" id="UP001169027"/>
    </source>
</evidence>
<keyword evidence="5 11" id="KW-0347">Helicase</keyword>
<keyword evidence="10 11" id="KW-0413">Isomerase</keyword>
<evidence type="ECO:0000256" key="6">
    <source>
        <dbReference type="ARBA" id="ARBA00022839"/>
    </source>
</evidence>
<evidence type="ECO:0000256" key="4">
    <source>
        <dbReference type="ARBA" id="ARBA00022801"/>
    </source>
</evidence>
<dbReference type="Proteomes" id="UP001169027">
    <property type="component" value="Unassembled WGS sequence"/>
</dbReference>
<evidence type="ECO:0000259" key="12">
    <source>
        <dbReference type="Pfam" id="PF13538"/>
    </source>
</evidence>
<reference evidence="14" key="1">
    <citation type="submission" date="2023-06" db="EMBL/GenBank/DDBJ databases">
        <authorList>
            <person name="Jiang Y."/>
            <person name="Liu Q."/>
        </authorList>
    </citation>
    <scope>NUCLEOTIDE SEQUENCE</scope>
    <source>
        <strain evidence="14">CGMCC 1.12090</strain>
    </source>
</reference>
<dbReference type="EC" id="5.6.2.3" evidence="11"/>
<dbReference type="Pfam" id="PF13538">
    <property type="entry name" value="UvrD_C_2"/>
    <property type="match status" value="1"/>
</dbReference>
<dbReference type="RefSeq" id="WP_301807332.1">
    <property type="nucleotide sequence ID" value="NZ_JAUJZH010000005.1"/>
</dbReference>
<dbReference type="Gene3D" id="3.40.50.300">
    <property type="entry name" value="P-loop containing nucleotide triphosphate hydrolases"/>
    <property type="match status" value="3"/>
</dbReference>
<keyword evidence="2 11" id="KW-0547">Nucleotide-binding</keyword>
<dbReference type="InterPro" id="IPR041851">
    <property type="entry name" value="RecD_N_sf"/>
</dbReference>
<keyword evidence="8 11" id="KW-0238">DNA-binding</keyword>
<dbReference type="HAMAP" id="MF_01487">
    <property type="entry name" value="RecD"/>
    <property type="match status" value="1"/>
</dbReference>
<dbReference type="GO" id="GO:0016740">
    <property type="term" value="F:transferase activity"/>
    <property type="evidence" value="ECO:0007669"/>
    <property type="project" value="UniProtKB-KW"/>
</dbReference>
<gene>
    <name evidence="11 14" type="primary">recD</name>
    <name evidence="14" type="ORF">Q2T77_09590</name>
</gene>
<accession>A0ABT8S0U3</accession>
<evidence type="ECO:0000256" key="9">
    <source>
        <dbReference type="ARBA" id="ARBA00023204"/>
    </source>
</evidence>
<dbReference type="CDD" id="cd18809">
    <property type="entry name" value="SF1_C_RecD"/>
    <property type="match status" value="1"/>
</dbReference>
<evidence type="ECO:0000256" key="3">
    <source>
        <dbReference type="ARBA" id="ARBA00022763"/>
    </source>
</evidence>
<comment type="similarity">
    <text evidence="11">Belongs to the RecD family.</text>
</comment>
<keyword evidence="1 11" id="KW-0540">Nuclease</keyword>
<dbReference type="NCBIfam" id="TIGR01447">
    <property type="entry name" value="recD"/>
    <property type="match status" value="1"/>
</dbReference>
<organism evidence="14 15">
    <name type="scientific">Variovorax ginsengisoli</name>
    <dbReference type="NCBI Taxonomy" id="363844"/>
    <lineage>
        <taxon>Bacteria</taxon>
        <taxon>Pseudomonadati</taxon>
        <taxon>Pseudomonadota</taxon>
        <taxon>Betaproteobacteria</taxon>
        <taxon>Burkholderiales</taxon>
        <taxon>Comamonadaceae</taxon>
        <taxon>Variovorax</taxon>
    </lineage>
</organism>
<sequence length="706" mass="74501">MKAPTVSTDVFLGAPPARHAALLADLDRWVAEGWLRALDRSFAAFLAQKAPEADPLLVLGAALASHQLGRGHACLDLQAALADAGLALSMPPEGAARAAEDAAPITAPSALLAGVTLARWTRALTHPALVGDGPGTTPLVRIGSRLYLRRYWQYEQSVRAAIGERVARPTAAAAPEMRATLTAALDVLFPHRDGAAADWQKIACALAARQHFGIVTGGPGTGKTTTVVRLLAVLQHLALAGGEGRRLRIRLAAPTGKAAARLNESIAGAVARLPLEGLADPAAVRAAIPTEVTTVHRLLGSRPDTRHFRHDARNPLALDLLVIDEASMLDLEMMAAVFAALPPHAPLILLGDKDQLASVEAGAVLGDLCQRADAGHYGADTATWLEAVTGELLEPELCDAAGSPLDQAVIKLRISHRFSAASGIGKLAEAVNAGDAGAVRRVFDRGHADLSQQRSLDDAALRRLVVDGAPEGFAGQGMGRVEGGKAVPPPAGYRHYLARMSQGKPGVDAPQADFDAWAREVLAAYGQFQLLCALRSGPQGVAGLNQRIAGLLRAEGLLEAEHGGWYPGRPVLVTRNDYGLGLMNGDVGVTLAMPAWLPGEQRPRWTLRVAFAAGDGQGGIRWVLPSRLRAVETVFAMTVHKSQGSEFAHAALLLPERPSPVLTRELVYTGITRARHWFTLVAAPEVMQGAVRKRVERVGGLGLSRP</sequence>
<evidence type="ECO:0000256" key="10">
    <source>
        <dbReference type="ARBA" id="ARBA00023235"/>
    </source>
</evidence>
<evidence type="ECO:0000256" key="7">
    <source>
        <dbReference type="ARBA" id="ARBA00022840"/>
    </source>
</evidence>
<comment type="miscellaneous">
    <text evidence="11">In the RecBCD complex, RecB has a slow 3'-5' helicase, an exonuclease activity and loads RecA onto ssDNA, RecD has a fast 5'-3' helicase activity, while RecC stimulates the ATPase and processivity of the RecB helicase and contributes to recognition of the Chi site.</text>
</comment>
<keyword evidence="15" id="KW-1185">Reference proteome</keyword>
<keyword evidence="14" id="KW-0808">Transferase</keyword>
<comment type="catalytic activity">
    <reaction evidence="11">
        <text>ATP + H2O = ADP + phosphate + H(+)</text>
        <dbReference type="Rhea" id="RHEA:13065"/>
        <dbReference type="ChEBI" id="CHEBI:15377"/>
        <dbReference type="ChEBI" id="CHEBI:15378"/>
        <dbReference type="ChEBI" id="CHEBI:30616"/>
        <dbReference type="ChEBI" id="CHEBI:43474"/>
        <dbReference type="ChEBI" id="CHEBI:456216"/>
        <dbReference type="EC" id="5.6.2.3"/>
    </reaction>
</comment>
<keyword evidence="7 11" id="KW-0067">ATP-binding</keyword>
<dbReference type="GO" id="GO:0008854">
    <property type="term" value="F:exodeoxyribonuclease V activity"/>
    <property type="evidence" value="ECO:0007669"/>
    <property type="project" value="UniProtKB-EC"/>
</dbReference>
<protein>
    <recommendedName>
        <fullName evidence="11">RecBCD enzyme subunit RecD</fullName>
        <ecNumber evidence="11">5.6.2.3</ecNumber>
    </recommendedName>
    <alternativeName>
        <fullName evidence="11">DNA 5'-3' helicase subunit RecD</fullName>
    </alternativeName>
    <alternativeName>
        <fullName evidence="11">Exonuclease V subunit RecD</fullName>
        <shortName evidence="11">ExoV subunit RecD</shortName>
    </alternativeName>
    <alternativeName>
        <fullName evidence="11">Helicase/nuclease RecBCD subunit RecD</fullName>
    </alternativeName>
</protein>
<comment type="caution">
    <text evidence="14">The sequence shown here is derived from an EMBL/GenBank/DDBJ whole genome shotgun (WGS) entry which is preliminary data.</text>
</comment>
<dbReference type="InterPro" id="IPR027417">
    <property type="entry name" value="P-loop_NTPase"/>
</dbReference>
<keyword evidence="3 11" id="KW-0227">DNA damage</keyword>
<evidence type="ECO:0000256" key="1">
    <source>
        <dbReference type="ARBA" id="ARBA00022722"/>
    </source>
</evidence>
<dbReference type="InterPro" id="IPR050534">
    <property type="entry name" value="Coronavir_polyprotein_1ab"/>
</dbReference>
<proteinExistence type="inferred from homology"/>
<dbReference type="PANTHER" id="PTHR43788">
    <property type="entry name" value="DNA2/NAM7 HELICASE FAMILY MEMBER"/>
    <property type="match status" value="1"/>
</dbReference>
<dbReference type="Gene3D" id="1.10.10.1020">
    <property type="entry name" value="RecBCD complex, subunit RecD, N-terminal domain"/>
    <property type="match status" value="1"/>
</dbReference>
<dbReference type="InterPro" id="IPR006344">
    <property type="entry name" value="RecD"/>
</dbReference>
<keyword evidence="4 11" id="KW-0378">Hydrolase</keyword>
<feature type="binding site" evidence="11">
    <location>
        <begin position="217"/>
        <end position="224"/>
    </location>
    <ligand>
        <name>ATP</name>
        <dbReference type="ChEBI" id="CHEBI:30616"/>
    </ligand>
</feature>
<dbReference type="SUPFAM" id="SSF52540">
    <property type="entry name" value="P-loop containing nucleoside triphosphate hydrolases"/>
    <property type="match status" value="2"/>
</dbReference>
<feature type="domain" description="RecBCD enzyme subunit RecD N-terminal" evidence="13">
    <location>
        <begin position="32"/>
        <end position="147"/>
    </location>
</feature>
<evidence type="ECO:0000256" key="8">
    <source>
        <dbReference type="ARBA" id="ARBA00023125"/>
    </source>
</evidence>
<dbReference type="InterPro" id="IPR049550">
    <property type="entry name" value="RecD_N"/>
</dbReference>
<name>A0ABT8S0U3_9BURK</name>
<evidence type="ECO:0000256" key="2">
    <source>
        <dbReference type="ARBA" id="ARBA00022741"/>
    </source>
</evidence>
<evidence type="ECO:0000256" key="11">
    <source>
        <dbReference type="HAMAP-Rule" id="MF_01487"/>
    </source>
</evidence>
<comment type="function">
    <text evidence="11">A helicase/nuclease that prepares dsDNA breaks (DSB) for recombinational DNA repair. Binds to DSBs and unwinds DNA via a highly rapid and processive ATP-dependent bidirectional helicase activity. Unwinds dsDNA until it encounters a Chi (crossover hotspot instigator) sequence from the 3' direction. Cuts ssDNA a few nucleotides 3' to the Chi site. The properties and activities of the enzyme are changed at Chi. The Chi-altered holoenzyme produces a long 3'-ssDNA overhang and facilitates RecA-binding to the ssDNA for homologous DNA recombination and repair. Holoenzyme degrades any linearized DNA that is unable to undergo homologous recombination. In the holoenzyme this subunit has ssDNA-dependent ATPase and 5'-3' helicase activity. When added to pre-assembled RecBC greatly stimulates nuclease activity and augments holoenzyme processivity. Negatively regulates the RecA-loading ability of RecBCD.</text>
</comment>
<dbReference type="Pfam" id="PF13245">
    <property type="entry name" value="AAA_19"/>
    <property type="match status" value="1"/>
</dbReference>
<dbReference type="CDD" id="cd17933">
    <property type="entry name" value="DEXSc_RecD-like"/>
    <property type="match status" value="1"/>
</dbReference>
<comment type="subunit">
    <text evidence="11">Heterotrimer of RecB, RecC and RecD. All subunits contribute to DNA-binding.</text>
</comment>
<feature type="domain" description="UvrD-like helicase C-terminal" evidence="12">
    <location>
        <begin position="634"/>
        <end position="681"/>
    </location>
</feature>
<keyword evidence="6 11" id="KW-0269">Exonuclease</keyword>
<dbReference type="InterPro" id="IPR027785">
    <property type="entry name" value="UvrD-like_helicase_C"/>
</dbReference>
<keyword evidence="9 11" id="KW-0234">DNA repair</keyword>
<dbReference type="EMBL" id="JAUKVY010000005">
    <property type="protein sequence ID" value="MDO1532539.1"/>
    <property type="molecule type" value="Genomic_DNA"/>
</dbReference>
<dbReference type="PANTHER" id="PTHR43788:SF6">
    <property type="entry name" value="DNA HELICASE B"/>
    <property type="match status" value="1"/>
</dbReference>